<name>I4C1R5_DESTA</name>
<dbReference type="KEGG" id="dti:Desti_0781"/>
<keyword evidence="3" id="KW-1185">Reference proteome</keyword>
<gene>
    <name evidence="2" type="ordered locus">Desti_0781</name>
</gene>
<dbReference type="Proteomes" id="UP000006055">
    <property type="component" value="Chromosome"/>
</dbReference>
<feature type="transmembrane region" description="Helical" evidence="1">
    <location>
        <begin position="87"/>
        <end position="108"/>
    </location>
</feature>
<protein>
    <submittedName>
        <fullName evidence="2">Uncharacterized protein</fullName>
    </submittedName>
</protein>
<feature type="transmembrane region" description="Helical" evidence="1">
    <location>
        <begin position="20"/>
        <end position="42"/>
    </location>
</feature>
<dbReference type="HOGENOM" id="CLU_149893_0_0_7"/>
<evidence type="ECO:0000256" key="1">
    <source>
        <dbReference type="SAM" id="Phobius"/>
    </source>
</evidence>
<evidence type="ECO:0000313" key="3">
    <source>
        <dbReference type="Proteomes" id="UP000006055"/>
    </source>
</evidence>
<dbReference type="EMBL" id="CP003360">
    <property type="protein sequence ID" value="AFM23506.1"/>
    <property type="molecule type" value="Genomic_DNA"/>
</dbReference>
<feature type="transmembrane region" description="Helical" evidence="1">
    <location>
        <begin position="62"/>
        <end position="81"/>
    </location>
</feature>
<keyword evidence="1" id="KW-1133">Transmembrane helix</keyword>
<dbReference type="AlphaFoldDB" id="I4C1R5"/>
<reference evidence="3" key="1">
    <citation type="submission" date="2012-06" db="EMBL/GenBank/DDBJ databases">
        <title>Complete sequence of chromosome of Desulfomonile tiedjei DSM 6799.</title>
        <authorList>
            <person name="Lucas S."/>
            <person name="Copeland A."/>
            <person name="Lapidus A."/>
            <person name="Glavina del Rio T."/>
            <person name="Dalin E."/>
            <person name="Tice H."/>
            <person name="Bruce D."/>
            <person name="Goodwin L."/>
            <person name="Pitluck S."/>
            <person name="Peters L."/>
            <person name="Ovchinnikova G."/>
            <person name="Zeytun A."/>
            <person name="Lu M."/>
            <person name="Kyrpides N."/>
            <person name="Mavromatis K."/>
            <person name="Ivanova N."/>
            <person name="Brettin T."/>
            <person name="Detter J.C."/>
            <person name="Han C."/>
            <person name="Larimer F."/>
            <person name="Land M."/>
            <person name="Hauser L."/>
            <person name="Markowitz V."/>
            <person name="Cheng J.-F."/>
            <person name="Hugenholtz P."/>
            <person name="Woyke T."/>
            <person name="Wu D."/>
            <person name="Spring S."/>
            <person name="Schroeder M."/>
            <person name="Brambilla E."/>
            <person name="Klenk H.-P."/>
            <person name="Eisen J.A."/>
        </authorList>
    </citation>
    <scope>NUCLEOTIDE SEQUENCE [LARGE SCALE GENOMIC DNA]</scope>
    <source>
        <strain evidence="3">ATCC 49306 / DSM 6799 / DCB-1</strain>
    </source>
</reference>
<evidence type="ECO:0000313" key="2">
    <source>
        <dbReference type="EMBL" id="AFM23506.1"/>
    </source>
</evidence>
<dbReference type="STRING" id="706587.Desti_0781"/>
<organism evidence="2 3">
    <name type="scientific">Desulfomonile tiedjei (strain ATCC 49306 / DSM 6799 / DCB-1)</name>
    <dbReference type="NCBI Taxonomy" id="706587"/>
    <lineage>
        <taxon>Bacteria</taxon>
        <taxon>Pseudomonadati</taxon>
        <taxon>Thermodesulfobacteriota</taxon>
        <taxon>Desulfomonilia</taxon>
        <taxon>Desulfomonilales</taxon>
        <taxon>Desulfomonilaceae</taxon>
        <taxon>Desulfomonile</taxon>
    </lineage>
</organism>
<proteinExistence type="predicted"/>
<dbReference type="RefSeq" id="WP_014808662.1">
    <property type="nucleotide sequence ID" value="NC_018025.1"/>
</dbReference>
<keyword evidence="1" id="KW-0472">Membrane</keyword>
<sequence length="144" mass="15969">MKTTAFPGSLPYGKKKVTSMYMLLFYVLACVLMALSTVLAGIQWTEANGVGPYIRLLLNKPFIIIITVTIFVLSGILTQIGKFHFDLSYYKISIIWFATSWVSLIVLWLCHGIKPCRAELLGLALCHLGLAVSIVGRTEQGFLP</sequence>
<keyword evidence="1" id="KW-0812">Transmembrane</keyword>
<accession>I4C1R5</accession>